<dbReference type="Pfam" id="PF14659">
    <property type="entry name" value="Phage_int_SAM_3"/>
    <property type="match status" value="1"/>
</dbReference>
<accession>A0A133KKH4</accession>
<dbReference type="InterPro" id="IPR004107">
    <property type="entry name" value="Integrase_SAM-like_N"/>
</dbReference>
<dbReference type="GO" id="GO:0003677">
    <property type="term" value="F:DNA binding"/>
    <property type="evidence" value="ECO:0007669"/>
    <property type="project" value="UniProtKB-KW"/>
</dbReference>
<protein>
    <submittedName>
        <fullName evidence="6">Site-specific recombinase, phage integrase family</fullName>
    </submittedName>
</protein>
<evidence type="ECO:0000313" key="6">
    <source>
        <dbReference type="EMBL" id="KWZ79977.1"/>
    </source>
</evidence>
<sequence>MHRIFTTDCPITTLGGDMGNRRNFGSVNARTSKSTGHKYYEARYRPPIEARAKWPNLPQYITKNFPQRHMAEAWLSEAKSEIDDGRWIPPVIASNRSAAFQVTFGEYAANFVENRRKKNGEPLAITTKQKYEQYLRDYLIPVLGNKLMGGITPKDIQAWADTMPLGAAGEGGAIKRKVWELLRAIFNHAVETPLDMDGTTLLTKSPVLIEVSKPCSDVAYGNVSAEELETLYQAMTPRFAPVIYLIGIMGMRPGEVTALQRQDIVLADDLSGGIIHITKTAKPIRVPDSETGGGHRDILIGRPKTRGSVRDLEIPASLAGILDKHIRTYVLDAPDSFLFTGERTHTVVDDQRLRNAWYNARRSVPRLEQRGLRLYDLRHRAASVMKTYTNSDKTIMKVMGHTQLSTDLHYQHAIDSENAKILEGMEHDIRGLHRSPNSEKVVYEDAPRQQLGMTSQLPATPIDDAESTPELMSEYVKSMPLNTQVAFLEAMTDDVRTAILNVLPFGVAKKILAHISEKA</sequence>
<dbReference type="InterPro" id="IPR011010">
    <property type="entry name" value="DNA_brk_join_enz"/>
</dbReference>
<dbReference type="EMBL" id="LRPO01000058">
    <property type="protein sequence ID" value="KWZ79977.1"/>
    <property type="molecule type" value="Genomic_DNA"/>
</dbReference>
<dbReference type="InterPro" id="IPR013762">
    <property type="entry name" value="Integrase-like_cat_sf"/>
</dbReference>
<proteinExistence type="inferred from homology"/>
<evidence type="ECO:0000256" key="2">
    <source>
        <dbReference type="ARBA" id="ARBA00022908"/>
    </source>
</evidence>
<dbReference type="InterPro" id="IPR050090">
    <property type="entry name" value="Tyrosine_recombinase_XerCD"/>
</dbReference>
<dbReference type="Proteomes" id="UP000070092">
    <property type="component" value="Unassembled WGS sequence"/>
</dbReference>
<dbReference type="PROSITE" id="PS51898">
    <property type="entry name" value="TYR_RECOMBINASE"/>
    <property type="match status" value="1"/>
</dbReference>
<dbReference type="InterPro" id="IPR010998">
    <property type="entry name" value="Integrase_recombinase_N"/>
</dbReference>
<comment type="similarity">
    <text evidence="1">Belongs to the 'phage' integrase family.</text>
</comment>
<dbReference type="CDD" id="cd01189">
    <property type="entry name" value="INT_ICEBs1_C_like"/>
    <property type="match status" value="1"/>
</dbReference>
<dbReference type="Gene3D" id="1.10.443.10">
    <property type="entry name" value="Intergrase catalytic core"/>
    <property type="match status" value="1"/>
</dbReference>
<evidence type="ECO:0000256" key="4">
    <source>
        <dbReference type="ARBA" id="ARBA00023172"/>
    </source>
</evidence>
<dbReference type="GO" id="GO:0015074">
    <property type="term" value="P:DNA integration"/>
    <property type="evidence" value="ECO:0007669"/>
    <property type="project" value="UniProtKB-KW"/>
</dbReference>
<keyword evidence="2" id="KW-0229">DNA integration</keyword>
<feature type="domain" description="Tyr recombinase" evidence="5">
    <location>
        <begin position="218"/>
        <end position="423"/>
    </location>
</feature>
<dbReference type="PANTHER" id="PTHR30349">
    <property type="entry name" value="PHAGE INTEGRASE-RELATED"/>
    <property type="match status" value="1"/>
</dbReference>
<evidence type="ECO:0000256" key="3">
    <source>
        <dbReference type="ARBA" id="ARBA00023125"/>
    </source>
</evidence>
<evidence type="ECO:0000259" key="5">
    <source>
        <dbReference type="PROSITE" id="PS51898"/>
    </source>
</evidence>
<evidence type="ECO:0000256" key="1">
    <source>
        <dbReference type="ARBA" id="ARBA00008857"/>
    </source>
</evidence>
<dbReference type="InterPro" id="IPR002104">
    <property type="entry name" value="Integrase_catalytic"/>
</dbReference>
<dbReference type="Gene3D" id="1.10.150.130">
    <property type="match status" value="1"/>
</dbReference>
<comment type="caution">
    <text evidence="6">The sequence shown here is derived from an EMBL/GenBank/DDBJ whole genome shotgun (WGS) entry which is preliminary data.</text>
</comment>
<gene>
    <name evidence="6" type="ORF">HMPREF3196_02087</name>
</gene>
<dbReference type="GO" id="GO:0006310">
    <property type="term" value="P:DNA recombination"/>
    <property type="evidence" value="ECO:0007669"/>
    <property type="project" value="UniProtKB-KW"/>
</dbReference>
<keyword evidence="4" id="KW-0233">DNA recombination</keyword>
<keyword evidence="3" id="KW-0238">DNA-binding</keyword>
<reference evidence="6 7" key="1">
    <citation type="submission" date="2016-01" db="EMBL/GenBank/DDBJ databases">
        <authorList>
            <person name="Oliw E.H."/>
        </authorList>
    </citation>
    <scope>NUCLEOTIDE SEQUENCE [LARGE SCALE GENOMIC DNA]</scope>
    <source>
        <strain evidence="6 7">MJR8628B</strain>
    </source>
</reference>
<name>A0A133KKH4_BIFBI</name>
<organism evidence="6 7">
    <name type="scientific">Bifidobacterium bifidum</name>
    <dbReference type="NCBI Taxonomy" id="1681"/>
    <lineage>
        <taxon>Bacteria</taxon>
        <taxon>Bacillati</taxon>
        <taxon>Actinomycetota</taxon>
        <taxon>Actinomycetes</taxon>
        <taxon>Bifidobacteriales</taxon>
        <taxon>Bifidobacteriaceae</taxon>
        <taxon>Bifidobacterium</taxon>
    </lineage>
</organism>
<dbReference type="PANTHER" id="PTHR30349:SF64">
    <property type="entry name" value="PROPHAGE INTEGRASE INTD-RELATED"/>
    <property type="match status" value="1"/>
</dbReference>
<dbReference type="SUPFAM" id="SSF56349">
    <property type="entry name" value="DNA breaking-rejoining enzymes"/>
    <property type="match status" value="1"/>
</dbReference>
<dbReference type="PATRIC" id="fig|1681.53.peg.2031"/>
<evidence type="ECO:0000313" key="7">
    <source>
        <dbReference type="Proteomes" id="UP000070092"/>
    </source>
</evidence>
<dbReference type="AlphaFoldDB" id="A0A133KKH4"/>